<name>A0ABV8NAW1_9ACTN</name>
<accession>A0ABV8NAW1</accession>
<dbReference type="Proteomes" id="UP001595871">
    <property type="component" value="Unassembled WGS sequence"/>
</dbReference>
<dbReference type="EMBL" id="JBHSCF010000055">
    <property type="protein sequence ID" value="MFC4190417.1"/>
    <property type="molecule type" value="Genomic_DNA"/>
</dbReference>
<evidence type="ECO:0000313" key="2">
    <source>
        <dbReference type="Proteomes" id="UP001595871"/>
    </source>
</evidence>
<evidence type="ECO:0008006" key="3">
    <source>
        <dbReference type="Google" id="ProtNLM"/>
    </source>
</evidence>
<organism evidence="1 2">
    <name type="scientific">Streptomyces flavovirens</name>
    <dbReference type="NCBI Taxonomy" id="52258"/>
    <lineage>
        <taxon>Bacteria</taxon>
        <taxon>Bacillati</taxon>
        <taxon>Actinomycetota</taxon>
        <taxon>Actinomycetes</taxon>
        <taxon>Kitasatosporales</taxon>
        <taxon>Streptomycetaceae</taxon>
        <taxon>Streptomyces</taxon>
    </lineage>
</organism>
<comment type="caution">
    <text evidence="1">The sequence shown here is derived from an EMBL/GenBank/DDBJ whole genome shotgun (WGS) entry which is preliminary data.</text>
</comment>
<sequence>MACGCQKNRKQFEVVSSAGKVVYTGSSEPVAKGVAKRYPDSTVREKAKPGAATT</sequence>
<evidence type="ECO:0000313" key="1">
    <source>
        <dbReference type="EMBL" id="MFC4190417.1"/>
    </source>
</evidence>
<keyword evidence="2" id="KW-1185">Reference proteome</keyword>
<protein>
    <recommendedName>
        <fullName evidence="3">DUF397 domain-containing protein</fullName>
    </recommendedName>
</protein>
<gene>
    <name evidence="1" type="ORF">ACFO3R_29170</name>
</gene>
<proteinExistence type="predicted"/>
<reference evidence="2" key="1">
    <citation type="journal article" date="2019" name="Int. J. Syst. Evol. Microbiol.">
        <title>The Global Catalogue of Microorganisms (GCM) 10K type strain sequencing project: providing services to taxonomists for standard genome sequencing and annotation.</title>
        <authorList>
            <consortium name="The Broad Institute Genomics Platform"/>
            <consortium name="The Broad Institute Genome Sequencing Center for Infectious Disease"/>
            <person name="Wu L."/>
            <person name="Ma J."/>
        </authorList>
    </citation>
    <scope>NUCLEOTIDE SEQUENCE [LARGE SCALE GENOMIC DNA]</scope>
    <source>
        <strain evidence="2">CCM 3243</strain>
    </source>
</reference>
<dbReference type="RefSeq" id="WP_200697316.1">
    <property type="nucleotide sequence ID" value="NZ_BAAAYA010000005.1"/>
</dbReference>